<dbReference type="InterPro" id="IPR040256">
    <property type="entry name" value="At4g02000-like"/>
</dbReference>
<feature type="domain" description="CCHC-type" evidence="3">
    <location>
        <begin position="76"/>
        <end position="91"/>
    </location>
</feature>
<dbReference type="SUPFAM" id="SSF57756">
    <property type="entry name" value="Retrovirus zinc finger-like domains"/>
    <property type="match status" value="1"/>
</dbReference>
<gene>
    <name evidence="4" type="ORF">Ahy_B03g065777</name>
</gene>
<accession>A0A445A2E7</accession>
<dbReference type="PANTHER" id="PTHR31286:SF99">
    <property type="entry name" value="DUF4283 DOMAIN-CONTAINING PROTEIN"/>
    <property type="match status" value="1"/>
</dbReference>
<reference evidence="4 5" key="1">
    <citation type="submission" date="2019-01" db="EMBL/GenBank/DDBJ databases">
        <title>Sequencing of cultivated peanut Arachis hypogaea provides insights into genome evolution and oil improvement.</title>
        <authorList>
            <person name="Chen X."/>
        </authorList>
    </citation>
    <scope>NUCLEOTIDE SEQUENCE [LARGE SCALE GENOMIC DNA]</scope>
    <source>
        <strain evidence="5">cv. Fuhuasheng</strain>
        <tissue evidence="4">Leaves</tissue>
    </source>
</reference>
<dbReference type="GO" id="GO:0008270">
    <property type="term" value="F:zinc ion binding"/>
    <property type="evidence" value="ECO:0007669"/>
    <property type="project" value="UniProtKB-KW"/>
</dbReference>
<feature type="compositionally biased region" description="Polar residues" evidence="2">
    <location>
        <begin position="93"/>
        <end position="114"/>
    </location>
</feature>
<feature type="compositionally biased region" description="Basic and acidic residues" evidence="2">
    <location>
        <begin position="193"/>
        <end position="202"/>
    </location>
</feature>
<feature type="compositionally biased region" description="Basic residues" evidence="2">
    <location>
        <begin position="203"/>
        <end position="212"/>
    </location>
</feature>
<dbReference type="PANTHER" id="PTHR31286">
    <property type="entry name" value="GLYCINE-RICH CELL WALL STRUCTURAL PROTEIN 1.8-LIKE"/>
    <property type="match status" value="1"/>
</dbReference>
<evidence type="ECO:0000256" key="2">
    <source>
        <dbReference type="SAM" id="MobiDB-lite"/>
    </source>
</evidence>
<evidence type="ECO:0000313" key="5">
    <source>
        <dbReference type="Proteomes" id="UP000289738"/>
    </source>
</evidence>
<evidence type="ECO:0000259" key="3">
    <source>
        <dbReference type="PROSITE" id="PS50158"/>
    </source>
</evidence>
<sequence length="422" mass="47250">MRLPRLAIEYYEKSMLERIGNIIGRTIKVDFNTADICRGKFVRLCVELDLTAPLVSHYSINGMKYVVEYEGIHNICFSCGMVGHEKTNCPKKVQTQKAPKSNNGGTEKIQGSQNDEGEGDKARNNCEDKGKKFLEENEDEAYGPWMVVHRRKRGKKTSRNAEAASSGGNGARDNQNVQVSGSMRFDAFQMIEKENSNDERITANHHNKRNHMPNKTITQSPLKTPNPKNKQPNPRPTLDNNTKAPALASQQEITSGSSSNKPQKTNKDKNKGISAEPSNVPPTVNPSYEPNSMNPTTTNTNRIPHVPNNQNNNFILQPLSPTDPSRTMNNMTINICSQETVIPESLSMDEDVEAMENLELEPLDFSSLEPELMMEAVRKYKEGCQKEYPGEDGIMQLEGEYVSGENVEAELPREEGMMEPMV</sequence>
<evidence type="ECO:0000256" key="1">
    <source>
        <dbReference type="PROSITE-ProRule" id="PRU00047"/>
    </source>
</evidence>
<feature type="compositionally biased region" description="Low complexity" evidence="2">
    <location>
        <begin position="221"/>
        <end position="232"/>
    </location>
</feature>
<proteinExistence type="predicted"/>
<feature type="region of interest" description="Disordered" evidence="2">
    <location>
        <begin position="92"/>
        <end position="126"/>
    </location>
</feature>
<keyword evidence="1" id="KW-0863">Zinc-finger</keyword>
<dbReference type="GO" id="GO:0003676">
    <property type="term" value="F:nucleic acid binding"/>
    <property type="evidence" value="ECO:0007669"/>
    <property type="project" value="InterPro"/>
</dbReference>
<keyword evidence="1" id="KW-0479">Metal-binding</keyword>
<feature type="compositionally biased region" description="Low complexity" evidence="2">
    <location>
        <begin position="290"/>
        <end position="301"/>
    </location>
</feature>
<dbReference type="STRING" id="3818.A0A445A2E7"/>
<dbReference type="InterPro" id="IPR001878">
    <property type="entry name" value="Znf_CCHC"/>
</dbReference>
<dbReference type="Proteomes" id="UP000289738">
    <property type="component" value="Chromosome B03"/>
</dbReference>
<feature type="compositionally biased region" description="Polar residues" evidence="2">
    <location>
        <begin position="238"/>
        <end position="263"/>
    </location>
</feature>
<evidence type="ECO:0000313" key="4">
    <source>
        <dbReference type="EMBL" id="RYR20597.1"/>
    </source>
</evidence>
<organism evidence="4 5">
    <name type="scientific">Arachis hypogaea</name>
    <name type="common">Peanut</name>
    <dbReference type="NCBI Taxonomy" id="3818"/>
    <lineage>
        <taxon>Eukaryota</taxon>
        <taxon>Viridiplantae</taxon>
        <taxon>Streptophyta</taxon>
        <taxon>Embryophyta</taxon>
        <taxon>Tracheophyta</taxon>
        <taxon>Spermatophyta</taxon>
        <taxon>Magnoliopsida</taxon>
        <taxon>eudicotyledons</taxon>
        <taxon>Gunneridae</taxon>
        <taxon>Pentapetalae</taxon>
        <taxon>rosids</taxon>
        <taxon>fabids</taxon>
        <taxon>Fabales</taxon>
        <taxon>Fabaceae</taxon>
        <taxon>Papilionoideae</taxon>
        <taxon>50 kb inversion clade</taxon>
        <taxon>dalbergioids sensu lato</taxon>
        <taxon>Dalbergieae</taxon>
        <taxon>Pterocarpus clade</taxon>
        <taxon>Arachis</taxon>
    </lineage>
</organism>
<protein>
    <recommendedName>
        <fullName evidence="3">CCHC-type domain-containing protein</fullName>
    </recommendedName>
</protein>
<comment type="caution">
    <text evidence="4">The sequence shown here is derived from an EMBL/GenBank/DDBJ whole genome shotgun (WGS) entry which is preliminary data.</text>
</comment>
<feature type="compositionally biased region" description="Basic residues" evidence="2">
    <location>
        <begin position="148"/>
        <end position="158"/>
    </location>
</feature>
<feature type="region of interest" description="Disordered" evidence="2">
    <location>
        <begin position="193"/>
        <end position="304"/>
    </location>
</feature>
<dbReference type="InterPro" id="IPR036875">
    <property type="entry name" value="Znf_CCHC_sf"/>
</dbReference>
<feature type="region of interest" description="Disordered" evidence="2">
    <location>
        <begin position="145"/>
        <end position="177"/>
    </location>
</feature>
<keyword evidence="5" id="KW-1185">Reference proteome</keyword>
<dbReference type="PROSITE" id="PS50158">
    <property type="entry name" value="ZF_CCHC"/>
    <property type="match status" value="1"/>
</dbReference>
<name>A0A445A2E7_ARAHY</name>
<dbReference type="EMBL" id="SDMP01000013">
    <property type="protein sequence ID" value="RYR20597.1"/>
    <property type="molecule type" value="Genomic_DNA"/>
</dbReference>
<dbReference type="AlphaFoldDB" id="A0A445A2E7"/>
<keyword evidence="1" id="KW-0862">Zinc</keyword>